<reference evidence="3" key="1">
    <citation type="submission" date="2021-01" db="UniProtKB">
        <authorList>
            <consortium name="EnsemblPlants"/>
        </authorList>
    </citation>
    <scope>IDENTIFICATION</scope>
</reference>
<dbReference type="Pfam" id="PF12937">
    <property type="entry name" value="F-box-like"/>
    <property type="match status" value="1"/>
</dbReference>
<accession>A0A7N0SYE0</accession>
<dbReference type="InterPro" id="IPR032675">
    <property type="entry name" value="LRR_dom_sf"/>
</dbReference>
<feature type="compositionally biased region" description="Basic residues" evidence="1">
    <location>
        <begin position="12"/>
        <end position="24"/>
    </location>
</feature>
<dbReference type="InterPro" id="IPR036047">
    <property type="entry name" value="F-box-like_dom_sf"/>
</dbReference>
<dbReference type="PANTHER" id="PTHR16134">
    <property type="entry name" value="F-BOX/TPR REPEAT PROTEIN POF3"/>
    <property type="match status" value="1"/>
</dbReference>
<proteinExistence type="predicted"/>
<protein>
    <recommendedName>
        <fullName evidence="2">F-box domain-containing protein</fullName>
    </recommendedName>
</protein>
<dbReference type="GO" id="GO:0019005">
    <property type="term" value="C:SCF ubiquitin ligase complex"/>
    <property type="evidence" value="ECO:0007669"/>
    <property type="project" value="TreeGrafter"/>
</dbReference>
<feature type="compositionally biased region" description="Acidic residues" evidence="1">
    <location>
        <begin position="506"/>
        <end position="519"/>
    </location>
</feature>
<evidence type="ECO:0000259" key="2">
    <source>
        <dbReference type="Pfam" id="PF12937"/>
    </source>
</evidence>
<dbReference type="Gene3D" id="3.80.10.10">
    <property type="entry name" value="Ribonuclease Inhibitor"/>
    <property type="match status" value="1"/>
</dbReference>
<evidence type="ECO:0000313" key="3">
    <source>
        <dbReference type="EnsemblPlants" id="Kaladp0012s0050.1.v1.1"/>
    </source>
</evidence>
<feature type="region of interest" description="Disordered" evidence="1">
    <location>
        <begin position="481"/>
        <end position="519"/>
    </location>
</feature>
<dbReference type="OMA" id="CYSNIDL"/>
<dbReference type="Proteomes" id="UP000594263">
    <property type="component" value="Unplaced"/>
</dbReference>
<keyword evidence="4" id="KW-1185">Reference proteome</keyword>
<dbReference type="EnsemblPlants" id="Kaladp0012s0050.1.v1.1">
    <property type="protein sequence ID" value="Kaladp0012s0050.1.v1.1"/>
    <property type="gene ID" value="Kaladp0012s0050.v1.1"/>
</dbReference>
<feature type="compositionally biased region" description="Low complexity" evidence="1">
    <location>
        <begin position="486"/>
        <end position="504"/>
    </location>
</feature>
<evidence type="ECO:0000313" key="4">
    <source>
        <dbReference type="Proteomes" id="UP000594263"/>
    </source>
</evidence>
<organism evidence="3 4">
    <name type="scientific">Kalanchoe fedtschenkoi</name>
    <name type="common">Lavender scallops</name>
    <name type="synonym">South American air plant</name>
    <dbReference type="NCBI Taxonomy" id="63787"/>
    <lineage>
        <taxon>Eukaryota</taxon>
        <taxon>Viridiplantae</taxon>
        <taxon>Streptophyta</taxon>
        <taxon>Embryophyta</taxon>
        <taxon>Tracheophyta</taxon>
        <taxon>Spermatophyta</taxon>
        <taxon>Magnoliopsida</taxon>
        <taxon>eudicotyledons</taxon>
        <taxon>Gunneridae</taxon>
        <taxon>Pentapetalae</taxon>
        <taxon>Saxifragales</taxon>
        <taxon>Crassulaceae</taxon>
        <taxon>Kalanchoe</taxon>
    </lineage>
</organism>
<dbReference type="InterPro" id="IPR001810">
    <property type="entry name" value="F-box_dom"/>
</dbReference>
<dbReference type="Gramene" id="Kaladp0012s0050.1.v1.1">
    <property type="protein sequence ID" value="Kaladp0012s0050.1.v1.1"/>
    <property type="gene ID" value="Kaladp0012s0050.v1.1"/>
</dbReference>
<name>A0A7N0SYE0_KALFE</name>
<dbReference type="SUPFAM" id="SSF81383">
    <property type="entry name" value="F-box domain"/>
    <property type="match status" value="1"/>
</dbReference>
<dbReference type="PANTHER" id="PTHR16134:SF73">
    <property type="entry name" value="F-BOX DOMAIN-CONTAINING PROTEIN"/>
    <property type="match status" value="1"/>
</dbReference>
<dbReference type="AlphaFoldDB" id="A0A7N0SYE0"/>
<feature type="region of interest" description="Disordered" evidence="1">
    <location>
        <begin position="1"/>
        <end position="31"/>
    </location>
</feature>
<feature type="domain" description="F-box" evidence="2">
    <location>
        <begin position="107"/>
        <end position="146"/>
    </location>
</feature>
<evidence type="ECO:0000256" key="1">
    <source>
        <dbReference type="SAM" id="MobiDB-lite"/>
    </source>
</evidence>
<dbReference type="SUPFAM" id="SSF52047">
    <property type="entry name" value="RNI-like"/>
    <property type="match status" value="1"/>
</dbReference>
<sequence>MAKRPCSASPDHHHHHHLHLHPHSARAVLDPPMATPSDSLLAAFLDAFDAPPSVHLAFDRLVESEDSDADREALIDRATRLGAALLEAGKRSARRRASALNSIIWPLPPDLTIKVFGLLDTQTLCYAAATCSMFHKCAMDPLCYVNINLLTKTPKVNNAVVSKLVQRAGRVLQSLKLGLVTNPYKLGGYVHPLMRSTDTKGSSILSRSCLTSLGGNNGATGALLKQLYLHNIERLDDSAVCAALSTCPSLLDLEIVGLNVELKQILVSVASSCSMIQRLYFDSSIAGRDDNLTAPICVDFVSNCPFLTSLSLRGCKLHDNKVRILIKGFHRLRHFDVSTSYSVTGSFLRNLGNTAGENILEVLILRDCMHLKKVEVSQFFDAILSGDFKHLRCLDISNREGLAPERVWDQRIYNPSFIPIKQLQELRPDLSLLAEFPSEACFTEFDILSEMGFTPDLSMPSDLCSLESVLNSSTTGGSMLISTSEGSYNTDSSSGNDDGINSSDLIPDESSDEVDFVAG</sequence>
<dbReference type="GO" id="GO:0031146">
    <property type="term" value="P:SCF-dependent proteasomal ubiquitin-dependent protein catabolic process"/>
    <property type="evidence" value="ECO:0007669"/>
    <property type="project" value="TreeGrafter"/>
</dbReference>